<dbReference type="GO" id="GO:0060090">
    <property type="term" value="F:molecular adaptor activity"/>
    <property type="evidence" value="ECO:0007669"/>
    <property type="project" value="InterPro"/>
</dbReference>
<dbReference type="Proteomes" id="UP000186851">
    <property type="component" value="Chromosome"/>
</dbReference>
<dbReference type="PANTHER" id="PTHR13323">
    <property type="entry name" value="LATE ENDOSOMAL/LYSOSOMAL MP1 INTERACTING PROTEIN"/>
    <property type="match status" value="1"/>
</dbReference>
<dbReference type="AlphaFoldDB" id="A0AAF0D1B6"/>
<dbReference type="Gene3D" id="3.30.450.30">
    <property type="entry name" value="Dynein light chain 2a, cytoplasmic"/>
    <property type="match status" value="1"/>
</dbReference>
<dbReference type="InterPro" id="IPR004942">
    <property type="entry name" value="Roadblock/LAMTOR2_dom"/>
</dbReference>
<evidence type="ECO:0000313" key="4">
    <source>
        <dbReference type="Proteomes" id="UP000186851"/>
    </source>
</evidence>
<dbReference type="InterPro" id="IPR037587">
    <property type="entry name" value="LAMTOR2-like"/>
</dbReference>
<accession>A0AAF0D1B6</accession>
<evidence type="ECO:0000259" key="2">
    <source>
        <dbReference type="SMART" id="SM00960"/>
    </source>
</evidence>
<dbReference type="GO" id="GO:0005085">
    <property type="term" value="F:guanyl-nucleotide exchange factor activity"/>
    <property type="evidence" value="ECO:0007669"/>
    <property type="project" value="InterPro"/>
</dbReference>
<reference evidence="3" key="1">
    <citation type="journal article" date="2017" name="Nature">
        <title>Asgard archaea illuminate the origin of eukaryotic cellular complexity.</title>
        <authorList>
            <person name="Zaremba-Niedzwiedzka K."/>
            <person name="Caceres E.F."/>
            <person name="Saw J.H."/>
            <person name="Backstrom D."/>
            <person name="Juzokaite L."/>
            <person name="Vancaester E."/>
            <person name="Seitz K.W."/>
            <person name="Anantharaman K."/>
            <person name="Starnawski P."/>
            <person name="Kjeldsen K.U."/>
            <person name="Scott M.B."/>
            <person name="Nunoura T."/>
            <person name="Banfield J.F."/>
            <person name="Schramm A."/>
            <person name="Baker B.J."/>
            <person name="Spang A."/>
            <person name="Ettema T.J.G."/>
        </authorList>
    </citation>
    <scope>NUCLEOTIDE SEQUENCE</scope>
    <source>
        <strain evidence="3">LCB_4</strain>
    </source>
</reference>
<dbReference type="EMBL" id="CP091871">
    <property type="protein sequence ID" value="WEU39900.1"/>
    <property type="molecule type" value="Genomic_DNA"/>
</dbReference>
<gene>
    <name evidence="3" type="ORF">OdinLCB4_005370</name>
</gene>
<proteinExistence type="predicted"/>
<sequence>MINIKTFDEILSKIIKSEPGIKKVILVDRTGLTIAHVSKFSYYPVDIDGIGAIASAVFSASEEQGKNLEIGDLDLLSSEFTDGKIFAASCGKGVLSVITDKDVNIGMVRLLIKKTTEQLKEVLDEFLAEKPASKISADKKEPTTEDLKAALSELEKS</sequence>
<feature type="region of interest" description="Disordered" evidence="1">
    <location>
        <begin position="134"/>
        <end position="157"/>
    </location>
</feature>
<feature type="domain" description="Roadblock/LAMTOR2" evidence="2">
    <location>
        <begin position="7"/>
        <end position="99"/>
    </location>
</feature>
<evidence type="ECO:0000256" key="1">
    <source>
        <dbReference type="SAM" id="MobiDB-lite"/>
    </source>
</evidence>
<protein>
    <submittedName>
        <fullName evidence="3">Roadblock/LC7 domain-containing protein</fullName>
    </submittedName>
</protein>
<dbReference type="KEGG" id="oyw:OdinLCB4_005370"/>
<dbReference type="GO" id="GO:0032008">
    <property type="term" value="P:positive regulation of TOR signaling"/>
    <property type="evidence" value="ECO:0007669"/>
    <property type="project" value="InterPro"/>
</dbReference>
<reference evidence="3" key="2">
    <citation type="journal article" date="2022" name="Nat. Microbiol.">
        <title>A closed Candidatus Odinarchaeum chromosome exposes Asgard archaeal viruses.</title>
        <authorList>
            <person name="Tamarit D."/>
            <person name="Caceres E.F."/>
            <person name="Krupovic M."/>
            <person name="Nijland R."/>
            <person name="Eme L."/>
            <person name="Robinson N.P."/>
            <person name="Ettema T.J.G."/>
        </authorList>
    </citation>
    <scope>NUCLEOTIDE SEQUENCE</scope>
    <source>
        <strain evidence="3">LCB_4</strain>
    </source>
</reference>
<evidence type="ECO:0000313" key="3">
    <source>
        <dbReference type="EMBL" id="WEU39900.1"/>
    </source>
</evidence>
<dbReference type="SUPFAM" id="SSF103196">
    <property type="entry name" value="Roadblock/LC7 domain"/>
    <property type="match status" value="1"/>
</dbReference>
<dbReference type="Pfam" id="PF03259">
    <property type="entry name" value="Robl_LC7"/>
    <property type="match status" value="1"/>
</dbReference>
<organism evidence="3 4">
    <name type="scientific">Odinarchaeota yellowstonii (strain LCB_4)</name>
    <dbReference type="NCBI Taxonomy" id="1841599"/>
    <lineage>
        <taxon>Archaea</taxon>
        <taxon>Promethearchaeati</taxon>
        <taxon>Candidatus Odinarchaeota</taxon>
        <taxon>Candidatus Odinarchaeia</taxon>
        <taxon>Candidatus Odinarchaeales</taxon>
        <taxon>Candidatus Odinarchaeaceae</taxon>
        <taxon>Candidatus Odinarchaeum</taxon>
    </lineage>
</organism>
<dbReference type="SMART" id="SM00960">
    <property type="entry name" value="Robl_LC7"/>
    <property type="match status" value="1"/>
</dbReference>
<name>A0AAF0D1B6_ODILC</name>